<evidence type="ECO:0000313" key="3">
    <source>
        <dbReference type="Proteomes" id="UP000034403"/>
    </source>
</evidence>
<evidence type="ECO:0000313" key="2">
    <source>
        <dbReference type="EMBL" id="KKU89536.1"/>
    </source>
</evidence>
<gene>
    <name evidence="2" type="ORF">UY20_C0009G0002</name>
</gene>
<proteinExistence type="predicted"/>
<dbReference type="EMBL" id="LCPC01000009">
    <property type="protein sequence ID" value="KKU89536.1"/>
    <property type="molecule type" value="Genomic_DNA"/>
</dbReference>
<evidence type="ECO:0000256" key="1">
    <source>
        <dbReference type="SAM" id="Phobius"/>
    </source>
</evidence>
<sequence length="86" mass="9296">MAMTAQQGVEKMEQIISRRRKTYNAVMVLAAIAALILVVIYQVSGASTSATAARVAAGVCLGALLTKLADFHMFLYPALAELRRRL</sequence>
<feature type="transmembrane region" description="Helical" evidence="1">
    <location>
        <begin position="21"/>
        <end position="43"/>
    </location>
</feature>
<keyword evidence="1" id="KW-0472">Membrane</keyword>
<keyword evidence="1" id="KW-0812">Transmembrane</keyword>
<keyword evidence="1" id="KW-1133">Transmembrane helix</keyword>
<accession>A0A0G1U618</accession>
<protein>
    <submittedName>
        <fullName evidence="2">Uncharacterized protein</fullName>
    </submittedName>
</protein>
<organism evidence="2 3">
    <name type="scientific">Candidatus Yanofskybacteria bacterium GW2011_GWA1_48_10</name>
    <dbReference type="NCBI Taxonomy" id="1619022"/>
    <lineage>
        <taxon>Bacteria</taxon>
        <taxon>Candidatus Yanofskyibacteriota</taxon>
    </lineage>
</organism>
<feature type="transmembrane region" description="Helical" evidence="1">
    <location>
        <begin position="55"/>
        <end position="76"/>
    </location>
</feature>
<name>A0A0G1U618_9BACT</name>
<dbReference type="Proteomes" id="UP000034403">
    <property type="component" value="Unassembled WGS sequence"/>
</dbReference>
<comment type="caution">
    <text evidence="2">The sequence shown here is derived from an EMBL/GenBank/DDBJ whole genome shotgun (WGS) entry which is preliminary data.</text>
</comment>
<reference evidence="2 3" key="1">
    <citation type="journal article" date="2015" name="Nature">
        <title>rRNA introns, odd ribosomes, and small enigmatic genomes across a large radiation of phyla.</title>
        <authorList>
            <person name="Brown C.T."/>
            <person name="Hug L.A."/>
            <person name="Thomas B.C."/>
            <person name="Sharon I."/>
            <person name="Castelle C.J."/>
            <person name="Singh A."/>
            <person name="Wilkins M.J."/>
            <person name="Williams K.H."/>
            <person name="Banfield J.F."/>
        </authorList>
    </citation>
    <scope>NUCLEOTIDE SEQUENCE [LARGE SCALE GENOMIC DNA]</scope>
</reference>
<dbReference type="AlphaFoldDB" id="A0A0G1U618"/>